<feature type="domain" description="Gfo/Idh/MocA-like oxidoreductase N-terminal" evidence="2">
    <location>
        <begin position="11"/>
        <end position="130"/>
    </location>
</feature>
<gene>
    <name evidence="4" type="ORF">G6N77_07995</name>
</gene>
<evidence type="ECO:0000259" key="3">
    <source>
        <dbReference type="Pfam" id="PF22725"/>
    </source>
</evidence>
<dbReference type="InterPro" id="IPR051317">
    <property type="entry name" value="Gfo/Idh/MocA_oxidoreduct"/>
</dbReference>
<dbReference type="Pfam" id="PF22725">
    <property type="entry name" value="GFO_IDH_MocA_C3"/>
    <property type="match status" value="1"/>
</dbReference>
<dbReference type="Proteomes" id="UP000479226">
    <property type="component" value="Unassembled WGS sequence"/>
</dbReference>
<sequence length="398" mass="43593">MSGQKDQDRVLRVGLVGVGARATIGEWVSAVGNCAELVVTADISPAAVKRSTELFGTSVPFIGDYRDFVNHGVDAAIVTVPDDQHADVAEHLLRAGIAVYLEKPMATTAADADRILAAAFESGSRLYVGHNMRHMSVVTMMRSIIERGEIGDVKAVWCRHFVGHGGDYYFKDWHADRRYSNTLLLQKGAHDIDVIHWLAGGYTRTVSAMGDLMIYGVNPSRADNTGRLMGEWFSMDNWPPESQRDLNPVVDVEDISMVNMRLDNGALASYEQCHFTPDYWRNYTVIGSRGRMENFGDTGGGVIKVWKKRHEYQPDGDVEYVIGGDESGHGGADQRTMAEFMRFIRHGGATDTSPIAAREAVATAASAAESLRSGSMPVAVPLVEKALEDYFSSGQSRP</sequence>
<evidence type="ECO:0000313" key="5">
    <source>
        <dbReference type="Proteomes" id="UP000479226"/>
    </source>
</evidence>
<dbReference type="Gene3D" id="3.40.50.720">
    <property type="entry name" value="NAD(P)-binding Rossmann-like Domain"/>
    <property type="match status" value="1"/>
</dbReference>
<dbReference type="InterPro" id="IPR036291">
    <property type="entry name" value="NAD(P)-bd_dom_sf"/>
</dbReference>
<feature type="domain" description="GFO/IDH/MocA-like oxidoreductase" evidence="3">
    <location>
        <begin position="140"/>
        <end position="292"/>
    </location>
</feature>
<comment type="caution">
    <text evidence="4">The sequence shown here is derived from an EMBL/GenBank/DDBJ whole genome shotgun (WGS) entry which is preliminary data.</text>
</comment>
<evidence type="ECO:0000259" key="2">
    <source>
        <dbReference type="Pfam" id="PF01408"/>
    </source>
</evidence>
<proteinExistence type="predicted"/>
<evidence type="ECO:0000313" key="4">
    <source>
        <dbReference type="EMBL" id="NGN83400.1"/>
    </source>
</evidence>
<dbReference type="InterPro" id="IPR000683">
    <property type="entry name" value="Gfo/Idh/MocA-like_OxRdtase_N"/>
</dbReference>
<keyword evidence="1" id="KW-0520">NAD</keyword>
<dbReference type="PANTHER" id="PTHR43708:SF8">
    <property type="entry name" value="OXIDOREDUCTASE"/>
    <property type="match status" value="1"/>
</dbReference>
<dbReference type="SUPFAM" id="SSF51735">
    <property type="entry name" value="NAD(P)-binding Rossmann-fold domains"/>
    <property type="match status" value="1"/>
</dbReference>
<dbReference type="PANTHER" id="PTHR43708">
    <property type="entry name" value="CONSERVED EXPRESSED OXIDOREDUCTASE (EUROFUNG)"/>
    <property type="match status" value="1"/>
</dbReference>
<dbReference type="EMBL" id="JAAKZI010000010">
    <property type="protein sequence ID" value="NGN83400.1"/>
    <property type="molecule type" value="Genomic_DNA"/>
</dbReference>
<name>A0ABX0DC51_9MICC</name>
<reference evidence="4 5" key="1">
    <citation type="submission" date="2020-02" db="EMBL/GenBank/DDBJ databases">
        <title>Genome sequence of the type strain DSM 27180 of Arthrobacter silviterrae.</title>
        <authorList>
            <person name="Gao J."/>
            <person name="Sun J."/>
        </authorList>
    </citation>
    <scope>NUCLEOTIDE SEQUENCE [LARGE SCALE GENOMIC DNA]</scope>
    <source>
        <strain evidence="4 5">DSM 27180</strain>
    </source>
</reference>
<dbReference type="Gene3D" id="3.30.360.10">
    <property type="entry name" value="Dihydrodipicolinate Reductase, domain 2"/>
    <property type="match status" value="1"/>
</dbReference>
<keyword evidence="5" id="KW-1185">Reference proteome</keyword>
<dbReference type="RefSeq" id="WP_165181493.1">
    <property type="nucleotide sequence ID" value="NZ_JAAKZI010000010.1"/>
</dbReference>
<dbReference type="Pfam" id="PF01408">
    <property type="entry name" value="GFO_IDH_MocA"/>
    <property type="match status" value="1"/>
</dbReference>
<dbReference type="InterPro" id="IPR055170">
    <property type="entry name" value="GFO_IDH_MocA-like_dom"/>
</dbReference>
<dbReference type="SUPFAM" id="SSF55347">
    <property type="entry name" value="Glyceraldehyde-3-phosphate dehydrogenase-like, C-terminal domain"/>
    <property type="match status" value="1"/>
</dbReference>
<organism evidence="4 5">
    <name type="scientific">Arthrobacter silviterrae</name>
    <dbReference type="NCBI Taxonomy" id="2026658"/>
    <lineage>
        <taxon>Bacteria</taxon>
        <taxon>Bacillati</taxon>
        <taxon>Actinomycetota</taxon>
        <taxon>Actinomycetes</taxon>
        <taxon>Micrococcales</taxon>
        <taxon>Micrococcaceae</taxon>
        <taxon>Arthrobacter</taxon>
    </lineage>
</organism>
<protein>
    <submittedName>
        <fullName evidence="4">Gfo/Idh/MocA family oxidoreductase</fullName>
    </submittedName>
</protein>
<evidence type="ECO:0000256" key="1">
    <source>
        <dbReference type="ARBA" id="ARBA00023027"/>
    </source>
</evidence>
<accession>A0ABX0DC51</accession>